<feature type="compositionally biased region" description="Basic residues" evidence="1">
    <location>
        <begin position="114"/>
        <end position="127"/>
    </location>
</feature>
<dbReference type="Proteomes" id="UP001295444">
    <property type="component" value="Chromosome 12"/>
</dbReference>
<evidence type="ECO:0000256" key="1">
    <source>
        <dbReference type="SAM" id="MobiDB-lite"/>
    </source>
</evidence>
<accession>A0AAD1TDE2</accession>
<gene>
    <name evidence="2" type="ORF">PECUL_23A029392</name>
</gene>
<evidence type="ECO:0000313" key="3">
    <source>
        <dbReference type="Proteomes" id="UP001295444"/>
    </source>
</evidence>
<reference evidence="2" key="1">
    <citation type="submission" date="2022-03" db="EMBL/GenBank/DDBJ databases">
        <authorList>
            <person name="Alioto T."/>
            <person name="Alioto T."/>
            <person name="Gomez Garrido J."/>
        </authorList>
    </citation>
    <scope>NUCLEOTIDE SEQUENCE</scope>
</reference>
<feature type="compositionally biased region" description="Basic and acidic residues" evidence="1">
    <location>
        <begin position="64"/>
        <end position="78"/>
    </location>
</feature>
<proteinExistence type="predicted"/>
<sequence>MAALLSLRPASRTPPPPWTGGGTSRSARVPTITDAQYPPDSASLEGPKMAAARKPCTRTASLTERFKPGQRANRDLAPKHRRMHQEAPQQPTKHSPPRRTPTQQQQPGALAIRKAPKWRRVNRRPPHQQRAPCEWTLPILKPADTCESGGDIDPGEWLCPTAHSEA</sequence>
<dbReference type="AlphaFoldDB" id="A0AAD1TDE2"/>
<evidence type="ECO:0000313" key="2">
    <source>
        <dbReference type="EMBL" id="CAH2324647.1"/>
    </source>
</evidence>
<keyword evidence="3" id="KW-1185">Reference proteome</keyword>
<protein>
    <submittedName>
        <fullName evidence="2">Uncharacterized protein</fullName>
    </submittedName>
</protein>
<feature type="region of interest" description="Disordered" evidence="1">
    <location>
        <begin position="1"/>
        <end position="166"/>
    </location>
</feature>
<dbReference type="EMBL" id="OW240923">
    <property type="protein sequence ID" value="CAH2324647.1"/>
    <property type="molecule type" value="Genomic_DNA"/>
</dbReference>
<organism evidence="2 3">
    <name type="scientific">Pelobates cultripes</name>
    <name type="common">Western spadefoot toad</name>
    <dbReference type="NCBI Taxonomy" id="61616"/>
    <lineage>
        <taxon>Eukaryota</taxon>
        <taxon>Metazoa</taxon>
        <taxon>Chordata</taxon>
        <taxon>Craniata</taxon>
        <taxon>Vertebrata</taxon>
        <taxon>Euteleostomi</taxon>
        <taxon>Amphibia</taxon>
        <taxon>Batrachia</taxon>
        <taxon>Anura</taxon>
        <taxon>Pelobatoidea</taxon>
        <taxon>Pelobatidae</taxon>
        <taxon>Pelobates</taxon>
    </lineage>
</organism>
<name>A0AAD1TDE2_PELCU</name>